<feature type="compositionally biased region" description="Polar residues" evidence="1">
    <location>
        <begin position="262"/>
        <end position="272"/>
    </location>
</feature>
<evidence type="ECO:0000313" key="3">
    <source>
        <dbReference type="Proteomes" id="UP000772434"/>
    </source>
</evidence>
<dbReference type="AlphaFoldDB" id="A0A9P5UEP4"/>
<dbReference type="OrthoDB" id="2919479at2759"/>
<sequence length="319" mass="35374">MGITVMSQYIQHPFAQNAGYRPNVAHAVPISHSSRRYHPYNGESIFTSNHANTVSDNIQYHPALAARYAQRLIAMRNAHNLVTSFPQSSLAHPVQTSIPVSTLHTLDQAQRIAQNLSERTLPIAAPMPKVYATRNLEALNMLFSENNNTSSRFQGYSHPSETRSVVSKQHRLQNTQEQTPRTLIPHQLDSKENFDHSFFDSKPLYYMTSSSQHQSTPISNTDHHPESRNFDDSSGSRKSVNSGFGSSGSATNSGSHSKEPGYQSTMNMNLGSSPPCRPVSPDTMLALTEPILMDWCFDDEAIQRLAKAAGYGDQGLETL</sequence>
<keyword evidence="3" id="KW-1185">Reference proteome</keyword>
<proteinExistence type="predicted"/>
<evidence type="ECO:0000313" key="2">
    <source>
        <dbReference type="EMBL" id="KAF9075498.1"/>
    </source>
</evidence>
<feature type="compositionally biased region" description="Polar residues" evidence="1">
    <location>
        <begin position="150"/>
        <end position="181"/>
    </location>
</feature>
<feature type="region of interest" description="Disordered" evidence="1">
    <location>
        <begin position="209"/>
        <end position="274"/>
    </location>
</feature>
<gene>
    <name evidence="2" type="ORF">BDP27DRAFT_1415281</name>
</gene>
<feature type="compositionally biased region" description="Basic and acidic residues" evidence="1">
    <location>
        <begin position="221"/>
        <end position="235"/>
    </location>
</feature>
<comment type="caution">
    <text evidence="2">The sequence shown here is derived from an EMBL/GenBank/DDBJ whole genome shotgun (WGS) entry which is preliminary data.</text>
</comment>
<dbReference type="Proteomes" id="UP000772434">
    <property type="component" value="Unassembled WGS sequence"/>
</dbReference>
<feature type="compositionally biased region" description="Low complexity" evidence="1">
    <location>
        <begin position="242"/>
        <end position="255"/>
    </location>
</feature>
<feature type="region of interest" description="Disordered" evidence="1">
    <location>
        <begin position="150"/>
        <end position="190"/>
    </location>
</feature>
<organism evidence="2 3">
    <name type="scientific">Rhodocollybia butyracea</name>
    <dbReference type="NCBI Taxonomy" id="206335"/>
    <lineage>
        <taxon>Eukaryota</taxon>
        <taxon>Fungi</taxon>
        <taxon>Dikarya</taxon>
        <taxon>Basidiomycota</taxon>
        <taxon>Agaricomycotina</taxon>
        <taxon>Agaricomycetes</taxon>
        <taxon>Agaricomycetidae</taxon>
        <taxon>Agaricales</taxon>
        <taxon>Marasmiineae</taxon>
        <taxon>Omphalotaceae</taxon>
        <taxon>Rhodocollybia</taxon>
    </lineage>
</organism>
<accession>A0A9P5UEP4</accession>
<reference evidence="2" key="1">
    <citation type="submission" date="2020-11" db="EMBL/GenBank/DDBJ databases">
        <authorList>
            <consortium name="DOE Joint Genome Institute"/>
            <person name="Ahrendt S."/>
            <person name="Riley R."/>
            <person name="Andreopoulos W."/>
            <person name="Labutti K."/>
            <person name="Pangilinan J."/>
            <person name="Ruiz-Duenas F.J."/>
            <person name="Barrasa J.M."/>
            <person name="Sanchez-Garcia M."/>
            <person name="Camarero S."/>
            <person name="Miyauchi S."/>
            <person name="Serrano A."/>
            <person name="Linde D."/>
            <person name="Babiker R."/>
            <person name="Drula E."/>
            <person name="Ayuso-Fernandez I."/>
            <person name="Pacheco R."/>
            <person name="Padilla G."/>
            <person name="Ferreira P."/>
            <person name="Barriuso J."/>
            <person name="Kellner H."/>
            <person name="Castanera R."/>
            <person name="Alfaro M."/>
            <person name="Ramirez L."/>
            <person name="Pisabarro A.G."/>
            <person name="Kuo A."/>
            <person name="Tritt A."/>
            <person name="Lipzen A."/>
            <person name="He G."/>
            <person name="Yan M."/>
            <person name="Ng V."/>
            <person name="Cullen D."/>
            <person name="Martin F."/>
            <person name="Rosso M.-N."/>
            <person name="Henrissat B."/>
            <person name="Hibbett D."/>
            <person name="Martinez A.T."/>
            <person name="Grigoriev I.V."/>
        </authorList>
    </citation>
    <scope>NUCLEOTIDE SEQUENCE</scope>
    <source>
        <strain evidence="2">AH 40177</strain>
    </source>
</reference>
<evidence type="ECO:0000256" key="1">
    <source>
        <dbReference type="SAM" id="MobiDB-lite"/>
    </source>
</evidence>
<name>A0A9P5UEP4_9AGAR</name>
<protein>
    <submittedName>
        <fullName evidence="2">Uncharacterized protein</fullName>
    </submittedName>
</protein>
<feature type="compositionally biased region" description="Polar residues" evidence="1">
    <location>
        <begin position="209"/>
        <end position="220"/>
    </location>
</feature>
<dbReference type="EMBL" id="JADNRY010000009">
    <property type="protein sequence ID" value="KAF9075498.1"/>
    <property type="molecule type" value="Genomic_DNA"/>
</dbReference>